<dbReference type="InterPro" id="IPR004103">
    <property type="entry name" value="Lyase_8_C"/>
</dbReference>
<sequence length="1136" mass="127632">MKLMRKKGLSIFMILSLILAITVNVPLTFAEGEIQLSNTGFEETEAPKSGWDQLGASNWSVWKPTGNPVVSISKDASRTGNFGLKISADQTARTAVSQDVPVQGGKTYQLSSWIKTKDIVSGQGARMRVVLYEGTQQLDLLYSSRLTGTHDWSEIKMNVKTPANATSIRVQLFFETGTGTAMFDDTAFQLTQPATSIVLDEKEITLKEQESALLHAKMTPVNASSKLSWFSTDDSVALVDQNANVTGVSEGEAVIYAATDNGHMDSVLVKVARNEALERPVFTELVLNPKKLSLEKGQLRLLHAEFAPQNADSKNLIWRSSNNDVVSVQNGLIEAKSQGTAIITVETAGGQLKSESQIMVTDSVKDEFDQLRIKWENLMTGLDSFDQSNERMNQMIKSQTKSAEELWKTMNKNKDRSYLWINYSSTDDSAAIRDSYRNITTMAKAFANKYSTLYRNPKLLKDISDALEWLYNNRYNESIKQYSNWWHWEIGVPNELNSIMILLYDYLDQETIQRYLKAVDHFQPDPTKSGATTPENYREALGANRIDVSKVVGIRGVIVKDANKIAAARDALSQTFENVTEGDGFYEDGSFVQHENIAYNGSYGIVLIEGLTDMLTLLSDSTWKVTDPKVKNVYNWIEDAYEPFMYKGALMDMVRGRAISRDFLQDHRAGQTILKSVIRMAQFAPQPYADKYKSMAKYWLQEDTYLDYFQNANNFTDITLAKQLLEDSKVTPRGDLDFHKTFAAMDRVVHRKPGYAFGISMYSNRIQNYEDMNNENRKGWYTGEGMTYLYNADLAQYSDNFWPTVDPYRMPGTTVDTMKRADGSGEHTSKESWVGGSTLNNIGTAGMSYKAWNSSLSAKKSWFMFDNEIVALGAGITSIEARNIETIVENRKIRNDGSNELIINGKKPELKSGIPLSVEAKWAYLEGNVAGSDIGYYFPEGKSLEVKKEERTGAWKDINYGGPTELIKRSYATLWFDHGIKPENDTYSYVLLPGSNMAQTEQYADNPEIKILRNDSAVQAVQDVKQNIIGANFWNDEKQSVGPLTVYQKASITMQEIDGILHMAVSDPTMENKGYIEIEIDGKAFNVLEADENVMVEQTKPSIKLKVNTDQSHGKSFTIKLKMIPSKKGNSTHSMR</sequence>
<organism evidence="5 6">
    <name type="scientific">Neobacillus kokaensis</name>
    <dbReference type="NCBI Taxonomy" id="2759023"/>
    <lineage>
        <taxon>Bacteria</taxon>
        <taxon>Bacillati</taxon>
        <taxon>Bacillota</taxon>
        <taxon>Bacilli</taxon>
        <taxon>Bacillales</taxon>
        <taxon>Bacillaceae</taxon>
        <taxon>Neobacillus</taxon>
    </lineage>
</organism>
<dbReference type="CDD" id="cd01083">
    <property type="entry name" value="GAG_Lyase"/>
    <property type="match status" value="1"/>
</dbReference>
<evidence type="ECO:0000313" key="6">
    <source>
        <dbReference type="Proteomes" id="UP000637074"/>
    </source>
</evidence>
<dbReference type="InterPro" id="IPR011071">
    <property type="entry name" value="Lyase_8-like_C"/>
</dbReference>
<dbReference type="Gene3D" id="2.60.120.260">
    <property type="entry name" value="Galactose-binding domain-like"/>
    <property type="match status" value="1"/>
</dbReference>
<dbReference type="SUPFAM" id="SSF49863">
    <property type="entry name" value="Hyaluronate lyase-like, C-terminal domain"/>
    <property type="match status" value="1"/>
</dbReference>
<dbReference type="Gene3D" id="2.60.40.1080">
    <property type="match status" value="2"/>
</dbReference>
<dbReference type="Pfam" id="PF02278">
    <property type="entry name" value="Lyase_8"/>
    <property type="match status" value="1"/>
</dbReference>
<dbReference type="PANTHER" id="PTHR38481:SF1">
    <property type="entry name" value="HYALURONATE LYASE"/>
    <property type="match status" value="1"/>
</dbReference>
<dbReference type="SUPFAM" id="SSF49373">
    <property type="entry name" value="Invasin/intimin cell-adhesion fragments"/>
    <property type="match status" value="2"/>
</dbReference>
<dbReference type="InterPro" id="IPR008929">
    <property type="entry name" value="Chondroitin_lyas"/>
</dbReference>
<dbReference type="InterPro" id="IPR038970">
    <property type="entry name" value="Lyase_8"/>
</dbReference>
<dbReference type="Pfam" id="PF08124">
    <property type="entry name" value="Lyase_8_N"/>
    <property type="match status" value="1"/>
</dbReference>
<dbReference type="Pfam" id="PF02884">
    <property type="entry name" value="Lyase_8_C"/>
    <property type="match status" value="1"/>
</dbReference>
<dbReference type="SMART" id="SM00635">
    <property type="entry name" value="BID_2"/>
    <property type="match status" value="2"/>
</dbReference>
<comment type="similarity">
    <text evidence="1">Belongs to the polysaccharide lyase 8 family.</text>
</comment>
<feature type="domain" description="BIG2" evidence="4">
    <location>
        <begin position="193"/>
        <end position="269"/>
    </location>
</feature>
<gene>
    <name evidence="5" type="ORF">AM1BK_14020</name>
</gene>
<name>A0ABQ3MYV6_9BACI</name>
<evidence type="ECO:0000259" key="4">
    <source>
        <dbReference type="SMART" id="SM00635"/>
    </source>
</evidence>
<feature type="domain" description="BIG2" evidence="4">
    <location>
        <begin position="281"/>
        <end position="357"/>
    </location>
</feature>
<evidence type="ECO:0000256" key="2">
    <source>
        <dbReference type="ARBA" id="ARBA00022729"/>
    </source>
</evidence>
<dbReference type="InterPro" id="IPR008964">
    <property type="entry name" value="Invasin/intimin_cell_adhesion"/>
</dbReference>
<accession>A0ABQ3MYV6</accession>
<dbReference type="InterPro" id="IPR012970">
    <property type="entry name" value="Lyase_8_alpha_N"/>
</dbReference>
<dbReference type="SUPFAM" id="SSF49785">
    <property type="entry name" value="Galactose-binding domain-like"/>
    <property type="match status" value="1"/>
</dbReference>
<dbReference type="InterPro" id="IPR014718">
    <property type="entry name" value="GH-type_carb-bd"/>
</dbReference>
<keyword evidence="2" id="KW-0732">Signal</keyword>
<comment type="caution">
    <text evidence="5">The sequence shown here is derived from an EMBL/GenBank/DDBJ whole genome shotgun (WGS) entry which is preliminary data.</text>
</comment>
<protein>
    <recommendedName>
        <fullName evidence="4">BIG2 domain-containing protein</fullName>
    </recommendedName>
</protein>
<dbReference type="InterPro" id="IPR003343">
    <property type="entry name" value="Big_2"/>
</dbReference>
<dbReference type="EMBL" id="BNDS01000004">
    <property type="protein sequence ID" value="GHH97859.1"/>
    <property type="molecule type" value="Genomic_DNA"/>
</dbReference>
<dbReference type="Proteomes" id="UP000637074">
    <property type="component" value="Unassembled WGS sequence"/>
</dbReference>
<evidence type="ECO:0000313" key="5">
    <source>
        <dbReference type="EMBL" id="GHH97859.1"/>
    </source>
</evidence>
<dbReference type="Gene3D" id="2.60.220.10">
    <property type="entry name" value="Polysaccharide lyase family 8-like, C-terminal"/>
    <property type="match status" value="1"/>
</dbReference>
<dbReference type="PANTHER" id="PTHR38481">
    <property type="entry name" value="HYALURONATE LYASE"/>
    <property type="match status" value="1"/>
</dbReference>
<evidence type="ECO:0000256" key="1">
    <source>
        <dbReference type="ARBA" id="ARBA00006699"/>
    </source>
</evidence>
<dbReference type="InterPro" id="IPR054563">
    <property type="entry name" value="HylB-like_N"/>
</dbReference>
<keyword evidence="6" id="KW-1185">Reference proteome</keyword>
<dbReference type="SUPFAM" id="SSF48230">
    <property type="entry name" value="Chondroitin AC/alginate lyase"/>
    <property type="match status" value="1"/>
</dbReference>
<dbReference type="InterPro" id="IPR008979">
    <property type="entry name" value="Galactose-bd-like_sf"/>
</dbReference>
<keyword evidence="3" id="KW-0456">Lyase</keyword>
<evidence type="ECO:0000256" key="3">
    <source>
        <dbReference type="ARBA" id="ARBA00023239"/>
    </source>
</evidence>
<reference evidence="5 6" key="1">
    <citation type="journal article" date="2022" name="Int. J. Syst. Evol. Microbiol.">
        <title>Neobacillus kokaensis sp. nov., isolated from soil.</title>
        <authorList>
            <person name="Yuki K."/>
            <person name="Matsubara H."/>
            <person name="Yamaguchi S."/>
        </authorList>
    </citation>
    <scope>NUCLEOTIDE SEQUENCE [LARGE SCALE GENOMIC DNA]</scope>
    <source>
        <strain evidence="5 6">LOB 377</strain>
    </source>
</reference>
<proteinExistence type="inferred from homology"/>
<dbReference type="Pfam" id="PF22637">
    <property type="entry name" value="CBM_4_9_1"/>
    <property type="match status" value="1"/>
</dbReference>
<dbReference type="Gene3D" id="2.70.98.10">
    <property type="match status" value="1"/>
</dbReference>
<dbReference type="RefSeq" id="WP_191271140.1">
    <property type="nucleotide sequence ID" value="NZ_BNDS01000004.1"/>
</dbReference>
<dbReference type="InterPro" id="IPR011013">
    <property type="entry name" value="Gal_mutarotase_sf_dom"/>
</dbReference>
<dbReference type="Pfam" id="PF02368">
    <property type="entry name" value="Big_2"/>
    <property type="match status" value="2"/>
</dbReference>
<dbReference type="SUPFAM" id="SSF74650">
    <property type="entry name" value="Galactose mutarotase-like"/>
    <property type="match status" value="1"/>
</dbReference>
<dbReference type="Gene3D" id="1.50.10.100">
    <property type="entry name" value="Chondroitin AC/alginate lyase"/>
    <property type="match status" value="1"/>
</dbReference>
<dbReference type="InterPro" id="IPR003159">
    <property type="entry name" value="Lyase_8_central_dom"/>
</dbReference>